<name>A0A345YDI1_9SPHN</name>
<dbReference type="PROSITE" id="PS50213">
    <property type="entry name" value="FAS1"/>
    <property type="match status" value="1"/>
</dbReference>
<dbReference type="Pfam" id="PF02469">
    <property type="entry name" value="Fasciclin"/>
    <property type="match status" value="1"/>
</dbReference>
<dbReference type="Gene3D" id="2.30.180.10">
    <property type="entry name" value="FAS1 domain"/>
    <property type="match status" value="1"/>
</dbReference>
<reference evidence="4" key="1">
    <citation type="submission" date="2018-07" db="EMBL/GenBank/DDBJ databases">
        <title>Genome sequence of Erythrobacter strain YH-07, an antagonistic bacterium isolated from Yellow Sea.</title>
        <authorList>
            <person name="Tang T."/>
            <person name="Liu Q."/>
            <person name="Sun X."/>
        </authorList>
    </citation>
    <scope>NUCLEOTIDE SEQUENCE [LARGE SCALE GENOMIC DNA]</scope>
    <source>
        <strain evidence="4">YH-07</strain>
    </source>
</reference>
<protein>
    <submittedName>
        <fullName evidence="3">Fasciclin domain-containing protein</fullName>
    </submittedName>
</protein>
<dbReference type="AlphaFoldDB" id="A0A345YDI1"/>
<dbReference type="PANTHER" id="PTHR10900:SF77">
    <property type="entry name" value="FI19380P1"/>
    <property type="match status" value="1"/>
</dbReference>
<dbReference type="PROSITE" id="PS51257">
    <property type="entry name" value="PROKAR_LIPOPROTEIN"/>
    <property type="match status" value="1"/>
</dbReference>
<dbReference type="RefSeq" id="WP_115416169.1">
    <property type="nucleotide sequence ID" value="NZ_CP031357.1"/>
</dbReference>
<dbReference type="KEGG" id="err:DVR09_06185"/>
<dbReference type="InterPro" id="IPR050904">
    <property type="entry name" value="Adhesion/Biosynth-related"/>
</dbReference>
<gene>
    <name evidence="3" type="ORF">DVR09_06185</name>
</gene>
<evidence type="ECO:0000256" key="1">
    <source>
        <dbReference type="SAM" id="SignalP"/>
    </source>
</evidence>
<sequence length="188" mass="19413">MIKTCKTALTAFALASLPLIAACGEQDETPAETATRDDGTLTLAAGLGADEQLDTLRRAIEQSELSGVFEGAASYTMLAPRDAAFEALGEEGADLLREEQRPLLVAILRDHLLPGHLTPEAIGEAIDQAGGPVTMTTLGQTTVTFDRDGDRLSVATGDTSRAAFSGAAIAANNGVVIPIDAVLLPPKG</sequence>
<feature type="chain" id="PRO_5016765476" evidence="1">
    <location>
        <begin position="22"/>
        <end position="188"/>
    </location>
</feature>
<dbReference type="OrthoDB" id="7507228at2"/>
<accession>A0A345YDI1</accession>
<feature type="signal peptide" evidence="1">
    <location>
        <begin position="1"/>
        <end position="21"/>
    </location>
</feature>
<evidence type="ECO:0000313" key="4">
    <source>
        <dbReference type="Proteomes" id="UP000254508"/>
    </source>
</evidence>
<dbReference type="Proteomes" id="UP000254508">
    <property type="component" value="Chromosome"/>
</dbReference>
<dbReference type="PANTHER" id="PTHR10900">
    <property type="entry name" value="PERIOSTIN-RELATED"/>
    <property type="match status" value="1"/>
</dbReference>
<proteinExistence type="predicted"/>
<keyword evidence="1" id="KW-0732">Signal</keyword>
<dbReference type="EMBL" id="CP031357">
    <property type="protein sequence ID" value="AXK41983.1"/>
    <property type="molecule type" value="Genomic_DNA"/>
</dbReference>
<dbReference type="InterPro" id="IPR000782">
    <property type="entry name" value="FAS1_domain"/>
</dbReference>
<evidence type="ECO:0000313" key="3">
    <source>
        <dbReference type="EMBL" id="AXK41983.1"/>
    </source>
</evidence>
<feature type="domain" description="FAS1" evidence="2">
    <location>
        <begin position="40"/>
        <end position="183"/>
    </location>
</feature>
<dbReference type="InterPro" id="IPR036378">
    <property type="entry name" value="FAS1_dom_sf"/>
</dbReference>
<evidence type="ECO:0000259" key="2">
    <source>
        <dbReference type="PROSITE" id="PS50213"/>
    </source>
</evidence>
<dbReference type="SMART" id="SM00554">
    <property type="entry name" value="FAS1"/>
    <property type="match status" value="1"/>
</dbReference>
<organism evidence="3 4">
    <name type="scientific">Erythrobacter aureus</name>
    <dbReference type="NCBI Taxonomy" id="2182384"/>
    <lineage>
        <taxon>Bacteria</taxon>
        <taxon>Pseudomonadati</taxon>
        <taxon>Pseudomonadota</taxon>
        <taxon>Alphaproteobacteria</taxon>
        <taxon>Sphingomonadales</taxon>
        <taxon>Erythrobacteraceae</taxon>
        <taxon>Erythrobacter/Porphyrobacter group</taxon>
        <taxon>Erythrobacter</taxon>
    </lineage>
</organism>
<dbReference type="SUPFAM" id="SSF82153">
    <property type="entry name" value="FAS1 domain"/>
    <property type="match status" value="1"/>
</dbReference>
<keyword evidence="4" id="KW-1185">Reference proteome</keyword>